<dbReference type="Pfam" id="PF01047">
    <property type="entry name" value="MarR"/>
    <property type="match status" value="1"/>
</dbReference>
<name>A0A0R1QSY9_9LACO</name>
<dbReference type="InterPro" id="IPR039422">
    <property type="entry name" value="MarR/SlyA-like"/>
</dbReference>
<dbReference type="InterPro" id="IPR036390">
    <property type="entry name" value="WH_DNA-bd_sf"/>
</dbReference>
<dbReference type="Gene3D" id="1.10.10.10">
    <property type="entry name" value="Winged helix-like DNA-binding domain superfamily/Winged helix DNA-binding domain"/>
    <property type="match status" value="1"/>
</dbReference>
<dbReference type="GO" id="GO:0003700">
    <property type="term" value="F:DNA-binding transcription factor activity"/>
    <property type="evidence" value="ECO:0007669"/>
    <property type="project" value="InterPro"/>
</dbReference>
<dbReference type="InterPro" id="IPR000835">
    <property type="entry name" value="HTH_MarR-typ"/>
</dbReference>
<comment type="caution">
    <text evidence="2">The sequence shown here is derived from an EMBL/GenBank/DDBJ whole genome shotgun (WGS) entry which is preliminary data.</text>
</comment>
<dbReference type="PANTHER" id="PTHR33164">
    <property type="entry name" value="TRANSCRIPTIONAL REGULATOR, MARR FAMILY"/>
    <property type="match status" value="1"/>
</dbReference>
<dbReference type="Proteomes" id="UP000050872">
    <property type="component" value="Unassembled WGS sequence"/>
</dbReference>
<dbReference type="PANTHER" id="PTHR33164:SF43">
    <property type="entry name" value="HTH-TYPE TRANSCRIPTIONAL REPRESSOR YETL"/>
    <property type="match status" value="1"/>
</dbReference>
<evidence type="ECO:0000313" key="3">
    <source>
        <dbReference type="Proteomes" id="UP000050872"/>
    </source>
</evidence>
<dbReference type="GO" id="GO:0006950">
    <property type="term" value="P:response to stress"/>
    <property type="evidence" value="ECO:0007669"/>
    <property type="project" value="TreeGrafter"/>
</dbReference>
<organism evidence="2 3">
    <name type="scientific">Companilactobacillus mindensis DSM 14500</name>
    <dbReference type="NCBI Taxonomy" id="1423770"/>
    <lineage>
        <taxon>Bacteria</taxon>
        <taxon>Bacillati</taxon>
        <taxon>Bacillota</taxon>
        <taxon>Bacilli</taxon>
        <taxon>Lactobacillales</taxon>
        <taxon>Lactobacillaceae</taxon>
        <taxon>Companilactobacillus</taxon>
    </lineage>
</organism>
<dbReference type="PROSITE" id="PS50995">
    <property type="entry name" value="HTH_MARR_2"/>
    <property type="match status" value="1"/>
</dbReference>
<dbReference type="SUPFAM" id="SSF46785">
    <property type="entry name" value="Winged helix' DNA-binding domain"/>
    <property type="match status" value="1"/>
</dbReference>
<dbReference type="AlphaFoldDB" id="A0A0R1QSY9"/>
<dbReference type="STRING" id="1423770.FD29_GL000198"/>
<gene>
    <name evidence="2" type="ORF">FD29_GL000198</name>
</gene>
<accession>A0A0R1QSY9</accession>
<evidence type="ECO:0000259" key="1">
    <source>
        <dbReference type="PROSITE" id="PS50995"/>
    </source>
</evidence>
<dbReference type="InterPro" id="IPR036388">
    <property type="entry name" value="WH-like_DNA-bd_sf"/>
</dbReference>
<protein>
    <recommendedName>
        <fullName evidence="1">HTH marR-type domain-containing protein</fullName>
    </recommendedName>
</protein>
<dbReference type="PRINTS" id="PR00598">
    <property type="entry name" value="HTHMARR"/>
</dbReference>
<reference evidence="2 3" key="1">
    <citation type="journal article" date="2015" name="Genome Announc.">
        <title>Expanding the biotechnology potential of lactobacilli through comparative genomics of 213 strains and associated genera.</title>
        <authorList>
            <person name="Sun Z."/>
            <person name="Harris H.M."/>
            <person name="McCann A."/>
            <person name="Guo C."/>
            <person name="Argimon S."/>
            <person name="Zhang W."/>
            <person name="Yang X."/>
            <person name="Jeffery I.B."/>
            <person name="Cooney J.C."/>
            <person name="Kagawa T.F."/>
            <person name="Liu W."/>
            <person name="Song Y."/>
            <person name="Salvetti E."/>
            <person name="Wrobel A."/>
            <person name="Rasinkangas P."/>
            <person name="Parkhill J."/>
            <person name="Rea M.C."/>
            <person name="O'Sullivan O."/>
            <person name="Ritari J."/>
            <person name="Douillard F.P."/>
            <person name="Paul Ross R."/>
            <person name="Yang R."/>
            <person name="Briner A.E."/>
            <person name="Felis G.E."/>
            <person name="de Vos W.M."/>
            <person name="Barrangou R."/>
            <person name="Klaenhammer T.R."/>
            <person name="Caufield P.W."/>
            <person name="Cui Y."/>
            <person name="Zhang H."/>
            <person name="O'Toole P.W."/>
        </authorList>
    </citation>
    <scope>NUCLEOTIDE SEQUENCE [LARGE SCALE GENOMIC DNA]</scope>
    <source>
        <strain evidence="2 3">DSM 14500</strain>
    </source>
</reference>
<sequence>MDKVHYNAIIIFINPGDDLLLNQTEISQIRNFNRDYTKLLGILNKKVLDTPLSWTEGRVLLEISFNNDKTPIEVANNLKLDKSYTSRILNRFEKKGIVNKSPSAKDSRSIELSLTATGQELVKELNARSDQQIKDLLKDLSIDEQRQFFQAMTTLDNLLFTRK</sequence>
<evidence type="ECO:0000313" key="2">
    <source>
        <dbReference type="EMBL" id="KRL44152.1"/>
    </source>
</evidence>
<feature type="domain" description="HTH marR-type" evidence="1">
    <location>
        <begin position="16"/>
        <end position="157"/>
    </location>
</feature>
<dbReference type="EMBL" id="AZEZ01000055">
    <property type="protein sequence ID" value="KRL44152.1"/>
    <property type="molecule type" value="Genomic_DNA"/>
</dbReference>
<keyword evidence="3" id="KW-1185">Reference proteome</keyword>
<dbReference type="SMART" id="SM00347">
    <property type="entry name" value="HTH_MARR"/>
    <property type="match status" value="1"/>
</dbReference>
<dbReference type="PATRIC" id="fig|1423770.3.peg.197"/>
<proteinExistence type="predicted"/>